<evidence type="ECO:0000313" key="4">
    <source>
        <dbReference type="Proteomes" id="UP000650424"/>
    </source>
</evidence>
<keyword evidence="4" id="KW-1185">Reference proteome</keyword>
<dbReference type="Proteomes" id="UP000650424">
    <property type="component" value="Unassembled WGS sequence"/>
</dbReference>
<dbReference type="EMBL" id="JACOGF010000007">
    <property type="protein sequence ID" value="MBC3918727.1"/>
    <property type="molecule type" value="Genomic_DNA"/>
</dbReference>
<dbReference type="Pfam" id="PF12891">
    <property type="entry name" value="Glyco_hydro_44"/>
    <property type="match status" value="1"/>
</dbReference>
<gene>
    <name evidence="3" type="ORF">H8L32_14630</name>
</gene>
<dbReference type="Gene3D" id="3.20.20.80">
    <property type="entry name" value="Glycosidases"/>
    <property type="match status" value="1"/>
</dbReference>
<protein>
    <recommendedName>
        <fullName evidence="2">Glycoside hydrolase family 44 catalytic domain-containing protein</fullName>
    </recommendedName>
</protein>
<evidence type="ECO:0000259" key="2">
    <source>
        <dbReference type="Pfam" id="PF12891"/>
    </source>
</evidence>
<accession>A0ABR6ZS93</accession>
<dbReference type="RefSeq" id="WP_186947998.1">
    <property type="nucleotide sequence ID" value="NZ_JACOGF010000007.1"/>
</dbReference>
<feature type="chain" id="PRO_5047169784" description="Glycoside hydrolase family 44 catalytic domain-containing protein" evidence="1">
    <location>
        <begin position="25"/>
        <end position="593"/>
    </location>
</feature>
<name>A0ABR6ZS93_9BURK</name>
<comment type="caution">
    <text evidence="3">The sequence shown here is derived from an EMBL/GenBank/DDBJ whole genome shotgun (WGS) entry which is preliminary data.</text>
</comment>
<sequence>MRQVSVCKVLAILFISAEFSTSSAQNVTFSIDTQAERKAISPLIYGYNAYADGSNRAGLANQGGLASLQGLNLRSRRLGGNNMTSYNWENGVSNSGADWCNSSNAGVSAMSGAGDPLQTAGLAYYAPGAALKSFHDQSLLLGTYSLLQLPAAGKLPKDIVNLNPPSTCNGSQLWQSTAGPANVDTARWVDIVNDKPAAAGGLSLAPGLTDGVVYIDEEINFLVQQYGAAATSSGIKGYELDNEPDLWHHWTTSSGESGTHANLYPQVTTVSDVLQKNIALAKTIKRMDGGAETYGPAISGYLGLFSLWAIWDGSQSHQPTDWAQYNVEPYVSNGSGDRYRYNGMTMATTYLAKMQQASQSAGKRLLDVFSFHYYPQASSSTTDRVQAARSLWDATYVEPTWITQSGNGFTDGRGLQMLPKLQQAITDFYPGTKLAVTEYDFGGKSDITGAIAQADALGSFGRQGVYLATYFGDAEGFIASGFKIYRNYDGNKSVFPATSVKAVASNNANAAVYAAVDSNDPNVIHVIAINRLASSLNSSFQLSHPVTLKSAQVWGVSGTNTAVTTRSGLNNIAQNKFSYSLPARSVLHFVLKP</sequence>
<reference evidence="3 4" key="1">
    <citation type="submission" date="2020-08" db="EMBL/GenBank/DDBJ databases">
        <title>Novel species isolated from subtropical streams in China.</title>
        <authorList>
            <person name="Lu H."/>
        </authorList>
    </citation>
    <scope>NUCLEOTIDE SEQUENCE [LARGE SCALE GENOMIC DNA]</scope>
    <source>
        <strain evidence="3 4">CY18W</strain>
    </source>
</reference>
<dbReference type="InterPro" id="IPR024745">
    <property type="entry name" value="GH44_cat"/>
</dbReference>
<dbReference type="InterPro" id="IPR017853">
    <property type="entry name" value="GH"/>
</dbReference>
<dbReference type="SUPFAM" id="SSF51445">
    <property type="entry name" value="(Trans)glycosidases"/>
    <property type="match status" value="1"/>
</dbReference>
<evidence type="ECO:0000256" key="1">
    <source>
        <dbReference type="SAM" id="SignalP"/>
    </source>
</evidence>
<dbReference type="Gene3D" id="2.60.40.1180">
    <property type="entry name" value="Golgi alpha-mannosidase II"/>
    <property type="match status" value="1"/>
</dbReference>
<organism evidence="3 4">
    <name type="scientific">Undibacterium hunanense</name>
    <dbReference type="NCBI Taxonomy" id="2762292"/>
    <lineage>
        <taxon>Bacteria</taxon>
        <taxon>Pseudomonadati</taxon>
        <taxon>Pseudomonadota</taxon>
        <taxon>Betaproteobacteria</taxon>
        <taxon>Burkholderiales</taxon>
        <taxon>Oxalobacteraceae</taxon>
        <taxon>Undibacterium</taxon>
    </lineage>
</organism>
<proteinExistence type="predicted"/>
<dbReference type="InterPro" id="IPR013780">
    <property type="entry name" value="Glyco_hydro_b"/>
</dbReference>
<evidence type="ECO:0000313" key="3">
    <source>
        <dbReference type="EMBL" id="MBC3918727.1"/>
    </source>
</evidence>
<keyword evidence="1" id="KW-0732">Signal</keyword>
<feature type="signal peptide" evidence="1">
    <location>
        <begin position="1"/>
        <end position="24"/>
    </location>
</feature>
<feature type="domain" description="Glycoside hydrolase family 44 catalytic" evidence="2">
    <location>
        <begin position="93"/>
        <end position="377"/>
    </location>
</feature>